<name>J9GLE2_9ZZZZ</name>
<organism evidence="3">
    <name type="scientific">gut metagenome</name>
    <dbReference type="NCBI Taxonomy" id="749906"/>
    <lineage>
        <taxon>unclassified sequences</taxon>
        <taxon>metagenomes</taxon>
        <taxon>organismal metagenomes</taxon>
    </lineage>
</organism>
<dbReference type="EMBL" id="AMCI01003328">
    <property type="protein sequence ID" value="EJX00540.1"/>
    <property type="molecule type" value="Genomic_DNA"/>
</dbReference>
<evidence type="ECO:0000256" key="1">
    <source>
        <dbReference type="ARBA" id="ARBA00006096"/>
    </source>
</evidence>
<gene>
    <name evidence="3" type="ORF">EVA_11361</name>
</gene>
<accession>J9GLE2</accession>
<dbReference type="PRINTS" id="PR00922">
    <property type="entry name" value="DADACBPTASE3"/>
</dbReference>
<protein>
    <submittedName>
        <fullName evidence="3">D-alanyl-D-alanine carboxypeptidase/D-alanyl-D-alanine-endopeptidase</fullName>
    </submittedName>
</protein>
<reference evidence="3" key="1">
    <citation type="journal article" date="2012" name="PLoS ONE">
        <title>Gene sets for utilization of primary and secondary nutrition supplies in the distal gut of endangered iberian lynx.</title>
        <authorList>
            <person name="Alcaide M."/>
            <person name="Messina E."/>
            <person name="Richter M."/>
            <person name="Bargiela R."/>
            <person name="Peplies J."/>
            <person name="Huws S.A."/>
            <person name="Newbold C.J."/>
            <person name="Golyshin P.N."/>
            <person name="Simon M.A."/>
            <person name="Lopez G."/>
            <person name="Yakimov M.M."/>
            <person name="Ferrer M."/>
        </authorList>
    </citation>
    <scope>NUCLEOTIDE SEQUENCE</scope>
</reference>
<keyword evidence="3" id="KW-0121">Carboxypeptidase</keyword>
<evidence type="ECO:0000313" key="3">
    <source>
        <dbReference type="EMBL" id="EJX00540.1"/>
    </source>
</evidence>
<evidence type="ECO:0000256" key="2">
    <source>
        <dbReference type="ARBA" id="ARBA00022801"/>
    </source>
</evidence>
<dbReference type="NCBIfam" id="TIGR00666">
    <property type="entry name" value="PBP4"/>
    <property type="match status" value="1"/>
</dbReference>
<sequence>MKKIVLCVCLGLHLFSLAAQSGKQDISFVQQLNQLLYKELPKGSQVGISVYDLTADSTLYTYQADKLSHPASTMKLLTTITALAQKGANEPFRTEIWTKGVIRQDTLYGDLYVVGGFDPEFNEEMLDTLVRRVSEADFSVIKGQVYGDVSMKDSLYWGSGWLWDDNPSSFQPYLSPLMLCKGCVKVTAIPGNPGEPAELQCVPVSTYYQVENHTVSKSQKAGRFRVTRNWLENGNRIFVSGSVERKRSESVNLYASQDYFMHTLIERLQAADILLEDTTGVFYSFKEFRPDSISIRLAVCETPVAAVVKEIMKESDNLNAEAMLCRLGAQTTGEKYLSAEAGLSAVRALIRKLGYCPDDYNLADGCGLSNYNFISPELLVAFLRYAYSRTDVFQQLYKALPIGGIDGTLQYRMRSGTPSFRNVHAKTGSFTGINCLSGYLRTSAGHQVAFAIMNQNVLSGREARKFQDAVCDILIRCF</sequence>
<dbReference type="GO" id="GO:0000270">
    <property type="term" value="P:peptidoglycan metabolic process"/>
    <property type="evidence" value="ECO:0007669"/>
    <property type="project" value="TreeGrafter"/>
</dbReference>
<proteinExistence type="inferred from homology"/>
<comment type="similarity">
    <text evidence="1">Belongs to the peptidase S13 family.</text>
</comment>
<dbReference type="AlphaFoldDB" id="J9GLE2"/>
<dbReference type="Gene3D" id="3.50.80.20">
    <property type="entry name" value="D-Ala-D-Ala carboxypeptidase C, peptidase S13"/>
    <property type="match status" value="1"/>
</dbReference>
<dbReference type="PANTHER" id="PTHR30023:SF0">
    <property type="entry name" value="PENICILLIN-SENSITIVE CARBOXYPEPTIDASE A"/>
    <property type="match status" value="1"/>
</dbReference>
<dbReference type="PANTHER" id="PTHR30023">
    <property type="entry name" value="D-ALANYL-D-ALANINE CARBOXYPEPTIDASE"/>
    <property type="match status" value="1"/>
</dbReference>
<dbReference type="GO" id="GO:0006508">
    <property type="term" value="P:proteolysis"/>
    <property type="evidence" value="ECO:0007669"/>
    <property type="project" value="InterPro"/>
</dbReference>
<dbReference type="Pfam" id="PF02113">
    <property type="entry name" value="Peptidase_S13"/>
    <property type="match status" value="1"/>
</dbReference>
<dbReference type="InterPro" id="IPR000667">
    <property type="entry name" value="Peptidase_S13"/>
</dbReference>
<dbReference type="InterPro" id="IPR012338">
    <property type="entry name" value="Beta-lactam/transpept-like"/>
</dbReference>
<comment type="caution">
    <text evidence="3">The sequence shown here is derived from an EMBL/GenBank/DDBJ whole genome shotgun (WGS) entry which is preliminary data.</text>
</comment>
<dbReference type="GO" id="GO:0004185">
    <property type="term" value="F:serine-type carboxypeptidase activity"/>
    <property type="evidence" value="ECO:0007669"/>
    <property type="project" value="InterPro"/>
</dbReference>
<keyword evidence="3" id="KW-0645">Protease</keyword>
<keyword evidence="2" id="KW-0378">Hydrolase</keyword>
<dbReference type="Gene3D" id="3.40.710.10">
    <property type="entry name" value="DD-peptidase/beta-lactamase superfamily"/>
    <property type="match status" value="2"/>
</dbReference>
<dbReference type="SUPFAM" id="SSF56601">
    <property type="entry name" value="beta-lactamase/transpeptidase-like"/>
    <property type="match status" value="1"/>
</dbReference>